<proteinExistence type="evidence at transcript level"/>
<reference evidence="2" key="1">
    <citation type="submission" date="2012-08" db="EMBL/GenBank/DDBJ databases">
        <title>Transcriptome of adult Musca domestica launches a platform for comparative house fly gene expression and characterization of differential gene expression among resistant and susceptible house flies.</title>
        <authorList>
            <person name="Liu N."/>
            <person name="Zhang L."/>
            <person name="Li M."/>
            <person name="Reid W."/>
        </authorList>
    </citation>
    <scope>NUCLEOTIDE SEQUENCE</scope>
    <source>
        <strain evidence="2">ALHF</strain>
        <tissue evidence="2">Whole body</tissue>
    </source>
</reference>
<dbReference type="EMBL" id="KA648775">
    <property type="protein sequence ID" value="AFP63404.1"/>
    <property type="molecule type" value="mRNA"/>
</dbReference>
<evidence type="ECO:0000313" key="2">
    <source>
        <dbReference type="EMBL" id="AFP63404.1"/>
    </source>
</evidence>
<dbReference type="PANTHER" id="PTHR14195">
    <property type="entry name" value="G PATCH DOMAIN CONTAINING PROTEIN 2"/>
    <property type="match status" value="1"/>
</dbReference>
<feature type="compositionally biased region" description="Basic and acidic residues" evidence="1">
    <location>
        <begin position="253"/>
        <end position="262"/>
    </location>
</feature>
<feature type="region of interest" description="Disordered" evidence="1">
    <location>
        <begin position="1"/>
        <end position="41"/>
    </location>
</feature>
<feature type="region of interest" description="Disordered" evidence="1">
    <location>
        <begin position="240"/>
        <end position="280"/>
    </location>
</feature>
<dbReference type="InterPro" id="IPR051189">
    <property type="entry name" value="Splicing_assoc_domain"/>
</dbReference>
<protein>
    <submittedName>
        <fullName evidence="2">Uncharacterized protein</fullName>
    </submittedName>
</protein>
<feature type="region of interest" description="Disordered" evidence="1">
    <location>
        <begin position="57"/>
        <end position="105"/>
    </location>
</feature>
<feature type="compositionally biased region" description="Basic and acidic residues" evidence="1">
    <location>
        <begin position="64"/>
        <end position="73"/>
    </location>
</feature>
<dbReference type="VEuPathDB" id="VectorBase:MDOMA2_004253"/>
<sequence>MDYEVIGAGSTSQVPEPSVSTLSLAPNNTSTGCPGTLSMRKRGLKPEVNSRQMFFCGKRKRSNRDRYQEHDHSSSMPRHNSHLEEYSMRPRSFSSTSKPHSDRLLPLNKGLLSKIERISQQQQKTEAAKTSQFEHMEKESFITTVSVADSKINDAIEDIGNESTILDASSTFNLSPDASGSMIAEQIFGPGKESSFLLSNVMSQQQDTNFQNHRKKRSAGHHHRRRLLQFSVDQNSMDCEDFNSSSSLSSSDSDDHAVNDTDREGDDELTDWPGNETLCGESKYDTKRKLTKRNTLPQIKSDPESVGSLQIGEDDTVMSNNTTVGENTSLNFPPSADSNRGVVTELPYQSSEPINIASKIGFSSLCRSDVVSDDVTVPIKQIESEMSGETSNPFLSSPPCQPSEVREIRAGCRRVKGERPGFSIKTSVNERLARFLQDPRQLQIRLPDVEIYEHESLLNLAQLYSLQMSLDNGCAVLNKTSKTTQSVNIEQQSLQDGLFLSDFKRRCYDSNEAELLHNK</sequence>
<feature type="compositionally biased region" description="Polar residues" evidence="1">
    <location>
        <begin position="9"/>
        <end position="33"/>
    </location>
</feature>
<accession>T1PKY1</accession>
<dbReference type="AlphaFoldDB" id="T1PKY1"/>
<name>T1PKY1_MUSDO</name>
<dbReference type="VEuPathDB" id="VectorBase:MDOA011250"/>
<organism evidence="2">
    <name type="scientific">Musca domestica</name>
    <name type="common">House fly</name>
    <dbReference type="NCBI Taxonomy" id="7370"/>
    <lineage>
        <taxon>Eukaryota</taxon>
        <taxon>Metazoa</taxon>
        <taxon>Ecdysozoa</taxon>
        <taxon>Arthropoda</taxon>
        <taxon>Hexapoda</taxon>
        <taxon>Insecta</taxon>
        <taxon>Pterygota</taxon>
        <taxon>Neoptera</taxon>
        <taxon>Endopterygota</taxon>
        <taxon>Diptera</taxon>
        <taxon>Brachycera</taxon>
        <taxon>Muscomorpha</taxon>
        <taxon>Muscoidea</taxon>
        <taxon>Muscidae</taxon>
        <taxon>Musca</taxon>
    </lineage>
</organism>
<evidence type="ECO:0000256" key="1">
    <source>
        <dbReference type="SAM" id="MobiDB-lite"/>
    </source>
</evidence>